<dbReference type="InterPro" id="IPR000270">
    <property type="entry name" value="PB1_dom"/>
</dbReference>
<dbReference type="Gramene" id="KCW66684">
    <property type="protein sequence ID" value="KCW66684"/>
    <property type="gene ID" value="EUGRSUZ_F00455"/>
</dbReference>
<dbReference type="Gene3D" id="3.10.20.90">
    <property type="entry name" value="Phosphatidylinositol 3-kinase Catalytic Subunit, Chain A, domain 1"/>
    <property type="match status" value="1"/>
</dbReference>
<dbReference type="AlphaFoldDB" id="A0A059BKW8"/>
<evidence type="ECO:0000259" key="2">
    <source>
        <dbReference type="SMART" id="SM00666"/>
    </source>
</evidence>
<feature type="region of interest" description="Disordered" evidence="1">
    <location>
        <begin position="1"/>
        <end position="31"/>
    </location>
</feature>
<dbReference type="InParanoid" id="A0A059BKW8"/>
<dbReference type="Pfam" id="PF00564">
    <property type="entry name" value="PB1"/>
    <property type="match status" value="1"/>
</dbReference>
<accession>A0A059BKW8</accession>
<dbReference type="EMBL" id="KK198758">
    <property type="protein sequence ID" value="KCW66684.1"/>
    <property type="molecule type" value="Genomic_DNA"/>
</dbReference>
<dbReference type="InterPro" id="IPR053198">
    <property type="entry name" value="Gynoecium_Dev_Regulator"/>
</dbReference>
<dbReference type="CDD" id="cd06410">
    <property type="entry name" value="PB1_UP2"/>
    <property type="match status" value="1"/>
</dbReference>
<sequence length="450" mass="47238">MDAHAPPPPSCPGSLDSSPRSREIDLDPGLSFDEPPAAAKVKLLCSYGGRIQPRPHDHHLAYAGGDTKLLSVDRSVRFPALVAKLASLTGAPEFCLKYQLPGEDLDALVSVVNEEDLEHMLLEHDRLCCASAKPARLRLFLFAPQSSRSLSSGSGDPKSERHWLGDALDSVHPLNFEAANPDYLFGFDKGFSVAPPLPPVNLQDFVHVPVVAEYGLEDRRVAGEQVPPAATAAEIQQQIQALERAQISDQQQEAVTNACGDGVNPGVGTGEYLAAPVKPEKLATPAPAAAQVGAPVQIPAAAAPYLPERPVTGGGLPLMVNGGQPAYYIPAPGGGGYLTAVQPVTGPIGQGYYGVQRMGPELYREQALYNAVPHQQAKVGAYGEGIQLMQQPVTMADAGFQQVVYYTTAGGMVPAYQAAATASTVNGMQSGGALTQDGKVVGQIPQTTAV</sequence>
<dbReference type="STRING" id="71139.A0A059BKW8"/>
<protein>
    <recommendedName>
        <fullName evidence="2">PB1 domain-containing protein</fullName>
    </recommendedName>
</protein>
<dbReference type="PANTHER" id="PTHR31066">
    <property type="entry name" value="OS05G0427100 PROTEIN-RELATED"/>
    <property type="match status" value="1"/>
</dbReference>
<evidence type="ECO:0000256" key="1">
    <source>
        <dbReference type="SAM" id="MobiDB-lite"/>
    </source>
</evidence>
<dbReference type="OrthoDB" id="1938580at2759"/>
<proteinExistence type="predicted"/>
<dbReference type="PANTHER" id="PTHR31066:SF85">
    <property type="entry name" value="OS02G0809100 PROTEIN"/>
    <property type="match status" value="1"/>
</dbReference>
<dbReference type="SUPFAM" id="SSF54277">
    <property type="entry name" value="CAD &amp; PB1 domains"/>
    <property type="match status" value="1"/>
</dbReference>
<organism evidence="3">
    <name type="scientific">Eucalyptus grandis</name>
    <name type="common">Flooded gum</name>
    <dbReference type="NCBI Taxonomy" id="71139"/>
    <lineage>
        <taxon>Eukaryota</taxon>
        <taxon>Viridiplantae</taxon>
        <taxon>Streptophyta</taxon>
        <taxon>Embryophyta</taxon>
        <taxon>Tracheophyta</taxon>
        <taxon>Spermatophyta</taxon>
        <taxon>Magnoliopsida</taxon>
        <taxon>eudicotyledons</taxon>
        <taxon>Gunneridae</taxon>
        <taxon>Pentapetalae</taxon>
        <taxon>rosids</taxon>
        <taxon>malvids</taxon>
        <taxon>Myrtales</taxon>
        <taxon>Myrtaceae</taxon>
        <taxon>Myrtoideae</taxon>
        <taxon>Eucalypteae</taxon>
        <taxon>Eucalyptus</taxon>
    </lineage>
</organism>
<name>A0A059BKW8_EUCGR</name>
<dbReference type="KEGG" id="egr:104451228"/>
<reference evidence="3" key="1">
    <citation type="submission" date="2013-07" db="EMBL/GenBank/DDBJ databases">
        <title>The genome of Eucalyptus grandis.</title>
        <authorList>
            <person name="Schmutz J."/>
            <person name="Hayes R."/>
            <person name="Myburg A."/>
            <person name="Tuskan G."/>
            <person name="Grattapaglia D."/>
            <person name="Rokhsar D.S."/>
        </authorList>
    </citation>
    <scope>NUCLEOTIDE SEQUENCE</scope>
    <source>
        <tissue evidence="3">Leaf extractions</tissue>
    </source>
</reference>
<evidence type="ECO:0000313" key="3">
    <source>
        <dbReference type="EMBL" id="KCW66684.1"/>
    </source>
</evidence>
<feature type="compositionally biased region" description="Pro residues" evidence="1">
    <location>
        <begin position="1"/>
        <end position="11"/>
    </location>
</feature>
<dbReference type="OMA" id="KNDDRHP"/>
<feature type="domain" description="PB1" evidence="2">
    <location>
        <begin position="55"/>
        <end position="144"/>
    </location>
</feature>
<dbReference type="SMART" id="SM00666">
    <property type="entry name" value="PB1"/>
    <property type="match status" value="1"/>
</dbReference>
<dbReference type="eggNOG" id="ENOG502QUUM">
    <property type="taxonomic scope" value="Eukaryota"/>
</dbReference>
<gene>
    <name evidence="3" type="ORF">EUGRSUZ_F00455</name>
</gene>